<dbReference type="STRING" id="1227455.C449_13222"/>
<reference evidence="3 4" key="1">
    <citation type="journal article" date="2014" name="PLoS Genet.">
        <title>Phylogenetically driven sequencing of extremely halophilic archaea reveals strategies for static and dynamic osmo-response.</title>
        <authorList>
            <person name="Becker E.A."/>
            <person name="Seitzer P.M."/>
            <person name="Tritt A."/>
            <person name="Larsen D."/>
            <person name="Krusor M."/>
            <person name="Yao A.I."/>
            <person name="Wu D."/>
            <person name="Madern D."/>
            <person name="Eisen J.A."/>
            <person name="Darling A.E."/>
            <person name="Facciotti M.T."/>
        </authorList>
    </citation>
    <scope>NUCLEOTIDE SEQUENCE [LARGE SCALE GENOMIC DNA]</scope>
    <source>
        <strain evidence="3 4">DSM 5350</strain>
    </source>
</reference>
<organism evidence="3 4">
    <name type="scientific">Halococcus saccharolyticus DSM 5350</name>
    <dbReference type="NCBI Taxonomy" id="1227455"/>
    <lineage>
        <taxon>Archaea</taxon>
        <taxon>Methanobacteriati</taxon>
        <taxon>Methanobacteriota</taxon>
        <taxon>Stenosarchaea group</taxon>
        <taxon>Halobacteria</taxon>
        <taxon>Halobacteriales</taxon>
        <taxon>Halococcaceae</taxon>
        <taxon>Halococcus</taxon>
    </lineage>
</organism>
<feature type="transmembrane region" description="Helical" evidence="1">
    <location>
        <begin position="63"/>
        <end position="85"/>
    </location>
</feature>
<dbReference type="Proteomes" id="UP000011669">
    <property type="component" value="Unassembled WGS sequence"/>
</dbReference>
<keyword evidence="1" id="KW-0472">Membrane</keyword>
<dbReference type="InterPro" id="IPR005182">
    <property type="entry name" value="YdbS-like_PH"/>
</dbReference>
<dbReference type="OrthoDB" id="203544at2157"/>
<proteinExistence type="predicted"/>
<evidence type="ECO:0000313" key="4">
    <source>
        <dbReference type="Proteomes" id="UP000011669"/>
    </source>
</evidence>
<dbReference type="RefSeq" id="WP_006078502.1">
    <property type="nucleotide sequence ID" value="NZ_AOMD01000029.1"/>
</dbReference>
<gene>
    <name evidence="3" type="ORF">C449_13222</name>
</gene>
<dbReference type="InParanoid" id="M0MFS6"/>
<keyword evidence="4" id="KW-1185">Reference proteome</keyword>
<protein>
    <submittedName>
        <fullName evidence="3">Membrane-flanked domain-containing protein</fullName>
    </submittedName>
</protein>
<keyword evidence="1" id="KW-1133">Transmembrane helix</keyword>
<feature type="transmembrane region" description="Helical" evidence="1">
    <location>
        <begin position="28"/>
        <end position="51"/>
    </location>
</feature>
<dbReference type="PANTHER" id="PTHR37938:SF1">
    <property type="entry name" value="BLL0215 PROTEIN"/>
    <property type="match status" value="1"/>
</dbReference>
<keyword evidence="1" id="KW-0812">Transmembrane</keyword>
<dbReference type="AlphaFoldDB" id="M0MFS6"/>
<comment type="caution">
    <text evidence="3">The sequence shown here is derived from an EMBL/GenBank/DDBJ whole genome shotgun (WGS) entry which is preliminary data.</text>
</comment>
<dbReference type="PATRIC" id="fig|1227455.4.peg.2700"/>
<dbReference type="Pfam" id="PF03703">
    <property type="entry name" value="bPH_2"/>
    <property type="match status" value="1"/>
</dbReference>
<name>M0MFS6_9EURY</name>
<sequence length="185" mass="20355">MSESEPEVPEWMHLSENEDLLWSGHQSMWTYIPTYLTGAILIAAAAALPIIGVSLPASIPVTILEVSVVLVIAGVGVLAVTYLQYRTHLYAITTEQVFHRSGILSRNIDQVRMEQIQNTSCNQSVVERLLSFGTVQLDTAGTANVELNLWGIHGPRKVNRIVTNRLNEMSTGSRNQPAQESTQAT</sequence>
<feature type="domain" description="YdbS-like PH" evidence="2">
    <location>
        <begin position="85"/>
        <end position="153"/>
    </location>
</feature>
<accession>M0MFS6</accession>
<dbReference type="PANTHER" id="PTHR37938">
    <property type="entry name" value="BLL0215 PROTEIN"/>
    <property type="match status" value="1"/>
</dbReference>
<dbReference type="EMBL" id="AOMD01000029">
    <property type="protein sequence ID" value="EMA43524.1"/>
    <property type="molecule type" value="Genomic_DNA"/>
</dbReference>
<evidence type="ECO:0000313" key="3">
    <source>
        <dbReference type="EMBL" id="EMA43524.1"/>
    </source>
</evidence>
<evidence type="ECO:0000256" key="1">
    <source>
        <dbReference type="SAM" id="Phobius"/>
    </source>
</evidence>
<evidence type="ECO:0000259" key="2">
    <source>
        <dbReference type="Pfam" id="PF03703"/>
    </source>
</evidence>